<evidence type="ECO:0000313" key="10">
    <source>
        <dbReference type="EMBL" id="CAG6724242.1"/>
    </source>
</evidence>
<evidence type="ECO:0000256" key="3">
    <source>
        <dbReference type="ARBA" id="ARBA00023015"/>
    </source>
</evidence>
<dbReference type="SMART" id="SM00707">
    <property type="entry name" value="RPEL"/>
    <property type="match status" value="3"/>
</dbReference>
<feature type="region of interest" description="Disordered" evidence="8">
    <location>
        <begin position="296"/>
        <end position="391"/>
    </location>
</feature>
<keyword evidence="6" id="KW-0539">Nucleus</keyword>
<dbReference type="InterPro" id="IPR003034">
    <property type="entry name" value="SAP_dom"/>
</dbReference>
<dbReference type="PANTHER" id="PTHR22793">
    <property type="entry name" value="MYOCARDIN-RELATED TRANSCRIPTION FACTOR-RELATED"/>
    <property type="match status" value="1"/>
</dbReference>
<evidence type="ECO:0000259" key="9">
    <source>
        <dbReference type="PROSITE" id="PS50800"/>
    </source>
</evidence>
<reference evidence="10" key="1">
    <citation type="submission" date="2021-05" db="EMBL/GenBank/DDBJ databases">
        <authorList>
            <person name="Alioto T."/>
            <person name="Alioto T."/>
            <person name="Gomez Garrido J."/>
        </authorList>
    </citation>
    <scope>NUCLEOTIDE SEQUENCE</scope>
</reference>
<dbReference type="EMBL" id="HBUF01367280">
    <property type="protein sequence ID" value="CAG6724242.1"/>
    <property type="molecule type" value="Transcribed_RNA"/>
</dbReference>
<dbReference type="GO" id="GO:0005634">
    <property type="term" value="C:nucleus"/>
    <property type="evidence" value="ECO:0007669"/>
    <property type="project" value="UniProtKB-SubCell"/>
</dbReference>
<proteinExistence type="predicted"/>
<dbReference type="SUPFAM" id="SSF68906">
    <property type="entry name" value="SAP domain"/>
    <property type="match status" value="1"/>
</dbReference>
<feature type="repeat" description="RPEL" evidence="7">
    <location>
        <begin position="108"/>
        <end position="133"/>
    </location>
</feature>
<feature type="compositionally biased region" description="Polar residues" evidence="8">
    <location>
        <begin position="19"/>
        <end position="28"/>
    </location>
</feature>
<dbReference type="Pfam" id="PF02755">
    <property type="entry name" value="RPEL"/>
    <property type="match status" value="1"/>
</dbReference>
<feature type="compositionally biased region" description="Low complexity" evidence="8">
    <location>
        <begin position="29"/>
        <end position="41"/>
    </location>
</feature>
<comment type="subcellular location">
    <subcellularLocation>
        <location evidence="1">Nucleus</location>
    </subcellularLocation>
</comment>
<dbReference type="PROSITE" id="PS51073">
    <property type="entry name" value="RPEL"/>
    <property type="match status" value="2"/>
</dbReference>
<protein>
    <submittedName>
        <fullName evidence="10">MKL/myocardin-like protein 2</fullName>
    </submittedName>
</protein>
<feature type="region of interest" description="Disordered" evidence="8">
    <location>
        <begin position="424"/>
        <end position="588"/>
    </location>
</feature>
<keyword evidence="4" id="KW-0175">Coiled coil</keyword>
<feature type="compositionally biased region" description="Low complexity" evidence="8">
    <location>
        <begin position="429"/>
        <end position="469"/>
    </location>
</feature>
<feature type="compositionally biased region" description="Basic residues" evidence="8">
    <location>
        <begin position="344"/>
        <end position="353"/>
    </location>
</feature>
<evidence type="ECO:0000256" key="4">
    <source>
        <dbReference type="ARBA" id="ARBA00023054"/>
    </source>
</evidence>
<evidence type="ECO:0000256" key="2">
    <source>
        <dbReference type="ARBA" id="ARBA00022737"/>
    </source>
</evidence>
<dbReference type="Gene3D" id="1.10.720.30">
    <property type="entry name" value="SAP domain"/>
    <property type="match status" value="1"/>
</dbReference>
<dbReference type="PROSITE" id="PS50800">
    <property type="entry name" value="SAP"/>
    <property type="match status" value="1"/>
</dbReference>
<feature type="repeat" description="RPEL" evidence="7">
    <location>
        <begin position="153"/>
        <end position="178"/>
    </location>
</feature>
<dbReference type="AlphaFoldDB" id="A0A8D8VM66"/>
<sequence>MASPNASSTPSSSSSNTSQQGGPITQQLSYPISSSSSSHCPPLSPPKAEVDDSPLQKSMDKNKESLKVKLMLRRPINQLVAQGIMPPLKTPPAFHVQRRQLERAKTGDLLKAKIQARPARTELVRQHILLGEELVDPSLAEKQRRLTKCRLADQLNDQLAHRPGPLELIKKNILHTEEPIERAVKEGSIAFRATCEGQTNRPEHPDHYMDEDSLGSSDATSPPSSLCSTSDTSGITSGGRSVSPPCLLEHEGRGSNNRLGGDVLEQAAANAGIVTVMSTALPIHQATLLSPISLGSTTSSLSPLSSISSPPSSSSSSLPSRCSLSQTQQQQQQQPAPGKDKGNSHHHRKKSSKSKSSAPKTRTIKFHEYKGPPNTHKNPSGSSSSSASQLSSSPVETSYELLLQQQQLLWQLEWQHKYPQIILPASQKPSSSPSSSSSSSTNTSNSNNTTTNNTSTSNTTTPTPSCSSLPPSPSPPAPPPPPPPPLPSSSSAPPADSTPRPLRNLEDMKVSDLKAELKKRSLPVSGPKPQLIERLKPFTEKSLLLQQQQQQQTVNNNNSNNNASEGEGGGESEIETKRAHLSGGEEEMMVTVQYEPDLTEPMEGEEDDREKLVRNFVESAMKSSSDPAAMVSKLKKEIHVLSELAHAKEIEWNSILRLKKLKEEMWERLNRKMRVEAMGYTNNKVREREREGSAS</sequence>
<feature type="domain" description="SAP" evidence="9">
    <location>
        <begin position="505"/>
        <end position="539"/>
    </location>
</feature>
<name>A0A8D8VM66_9HEMI</name>
<evidence type="ECO:0000256" key="1">
    <source>
        <dbReference type="ARBA" id="ARBA00004123"/>
    </source>
</evidence>
<dbReference type="Gene3D" id="6.10.150.10">
    <property type="match status" value="1"/>
</dbReference>
<feature type="compositionally biased region" description="Low complexity" evidence="8">
    <location>
        <begin position="1"/>
        <end position="18"/>
    </location>
</feature>
<accession>A0A8D8VM66</accession>
<dbReference type="GO" id="GO:0003713">
    <property type="term" value="F:transcription coactivator activity"/>
    <property type="evidence" value="ECO:0007669"/>
    <property type="project" value="TreeGrafter"/>
</dbReference>
<feature type="compositionally biased region" description="Pro residues" evidence="8">
    <location>
        <begin position="470"/>
        <end position="487"/>
    </location>
</feature>
<dbReference type="GO" id="GO:0045944">
    <property type="term" value="P:positive regulation of transcription by RNA polymerase II"/>
    <property type="evidence" value="ECO:0007669"/>
    <property type="project" value="TreeGrafter"/>
</dbReference>
<organism evidence="10">
    <name type="scientific">Cacopsylla melanoneura</name>
    <dbReference type="NCBI Taxonomy" id="428564"/>
    <lineage>
        <taxon>Eukaryota</taxon>
        <taxon>Metazoa</taxon>
        <taxon>Ecdysozoa</taxon>
        <taxon>Arthropoda</taxon>
        <taxon>Hexapoda</taxon>
        <taxon>Insecta</taxon>
        <taxon>Pterygota</taxon>
        <taxon>Neoptera</taxon>
        <taxon>Paraneoptera</taxon>
        <taxon>Hemiptera</taxon>
        <taxon>Sternorrhyncha</taxon>
        <taxon>Psylloidea</taxon>
        <taxon>Psyllidae</taxon>
        <taxon>Psyllinae</taxon>
        <taxon>Cacopsylla</taxon>
    </lineage>
</organism>
<feature type="compositionally biased region" description="Low complexity" evidence="8">
    <location>
        <begin position="228"/>
        <end position="241"/>
    </location>
</feature>
<dbReference type="Pfam" id="PF02037">
    <property type="entry name" value="SAP"/>
    <property type="match status" value="1"/>
</dbReference>
<feature type="compositionally biased region" description="Low complexity" evidence="8">
    <location>
        <begin position="296"/>
        <end position="334"/>
    </location>
</feature>
<feature type="region of interest" description="Disordered" evidence="8">
    <location>
        <begin position="1"/>
        <end position="58"/>
    </location>
</feature>
<feature type="compositionally biased region" description="Low complexity" evidence="8">
    <location>
        <begin position="546"/>
        <end position="565"/>
    </location>
</feature>
<feature type="compositionally biased region" description="Low complexity" evidence="8">
    <location>
        <begin position="488"/>
        <end position="499"/>
    </location>
</feature>
<feature type="compositionally biased region" description="Polar residues" evidence="8">
    <location>
        <begin position="214"/>
        <end position="227"/>
    </location>
</feature>
<feature type="region of interest" description="Disordered" evidence="8">
    <location>
        <begin position="196"/>
        <end position="259"/>
    </location>
</feature>
<evidence type="ECO:0000256" key="8">
    <source>
        <dbReference type="SAM" id="MobiDB-lite"/>
    </source>
</evidence>
<dbReference type="InterPro" id="IPR036361">
    <property type="entry name" value="SAP_dom_sf"/>
</dbReference>
<dbReference type="PANTHER" id="PTHR22793:SF12">
    <property type="entry name" value="MYOCARDIN-RELATED TRANSCRIPTION FACTOR, ISOFORM H"/>
    <property type="match status" value="1"/>
</dbReference>
<dbReference type="InterPro" id="IPR043451">
    <property type="entry name" value="Myocardin-like"/>
</dbReference>
<dbReference type="SMART" id="SM00513">
    <property type="entry name" value="SAP"/>
    <property type="match status" value="1"/>
</dbReference>
<dbReference type="InterPro" id="IPR004018">
    <property type="entry name" value="RPEL_repeat"/>
</dbReference>
<evidence type="ECO:0000256" key="6">
    <source>
        <dbReference type="ARBA" id="ARBA00023242"/>
    </source>
</evidence>
<dbReference type="Gene3D" id="6.10.140.2040">
    <property type="match status" value="1"/>
</dbReference>
<feature type="compositionally biased region" description="Low complexity" evidence="8">
    <location>
        <begin position="380"/>
        <end position="391"/>
    </location>
</feature>
<keyword evidence="2" id="KW-0677">Repeat</keyword>
<evidence type="ECO:0000256" key="7">
    <source>
        <dbReference type="PROSITE-ProRule" id="PRU00401"/>
    </source>
</evidence>
<feature type="compositionally biased region" description="Basic and acidic residues" evidence="8">
    <location>
        <begin position="201"/>
        <end position="210"/>
    </location>
</feature>
<feature type="compositionally biased region" description="Basic and acidic residues" evidence="8">
    <location>
        <begin position="503"/>
        <end position="519"/>
    </location>
</feature>
<keyword evidence="5" id="KW-0804">Transcription</keyword>
<keyword evidence="3" id="KW-0805">Transcription regulation</keyword>
<evidence type="ECO:0000256" key="5">
    <source>
        <dbReference type="ARBA" id="ARBA00023163"/>
    </source>
</evidence>